<dbReference type="NCBIfam" id="NF004326">
    <property type="entry name" value="PRK05720.1"/>
    <property type="match status" value="1"/>
</dbReference>
<dbReference type="InterPro" id="IPR027363">
    <property type="entry name" value="M1Pi_N"/>
</dbReference>
<dbReference type="NCBIfam" id="TIGR00512">
    <property type="entry name" value="salvage_mtnA"/>
    <property type="match status" value="1"/>
</dbReference>
<dbReference type="NCBIfam" id="TIGR00524">
    <property type="entry name" value="eIF-2B_rel"/>
    <property type="match status" value="1"/>
</dbReference>
<dbReference type="Gene3D" id="3.40.50.10470">
    <property type="entry name" value="Translation initiation factor eif-2b, domain 2"/>
    <property type="match status" value="1"/>
</dbReference>
<evidence type="ECO:0000256" key="2">
    <source>
        <dbReference type="HAMAP-Rule" id="MF_01678"/>
    </source>
</evidence>
<dbReference type="Gene3D" id="1.20.120.420">
    <property type="entry name" value="translation initiation factor eif-2b, domain 1"/>
    <property type="match status" value="1"/>
</dbReference>
<comment type="catalytic activity">
    <reaction evidence="2">
        <text>5-(methylsulfanyl)-alpha-D-ribose 1-phosphate = 5-(methylsulfanyl)-D-ribulose 1-phosphate</text>
        <dbReference type="Rhea" id="RHEA:19989"/>
        <dbReference type="ChEBI" id="CHEBI:58533"/>
        <dbReference type="ChEBI" id="CHEBI:58548"/>
        <dbReference type="EC" id="5.3.1.23"/>
    </reaction>
</comment>
<feature type="active site" description="Proton donor" evidence="2">
    <location>
        <position position="237"/>
    </location>
</feature>
<dbReference type="SUPFAM" id="SSF100950">
    <property type="entry name" value="NagB/RpiA/CoA transferase-like"/>
    <property type="match status" value="1"/>
</dbReference>
<comment type="caution">
    <text evidence="3">The sequence shown here is derived from an EMBL/GenBank/DDBJ whole genome shotgun (WGS) entry which is preliminary data.</text>
</comment>
<keyword evidence="1 2" id="KW-0413">Isomerase</keyword>
<dbReference type="GO" id="GO:0046523">
    <property type="term" value="F:S-methyl-5-thioribose-1-phosphate isomerase activity"/>
    <property type="evidence" value="ECO:0007669"/>
    <property type="project" value="UniProtKB-UniRule"/>
</dbReference>
<dbReference type="InterPro" id="IPR042529">
    <property type="entry name" value="IF_2B-like_C"/>
</dbReference>
<dbReference type="FunFam" id="3.40.50.10470:FF:000006">
    <property type="entry name" value="Methylthioribose-1-phosphate isomerase"/>
    <property type="match status" value="1"/>
</dbReference>
<dbReference type="InterPro" id="IPR037171">
    <property type="entry name" value="NagB/RpiA_transferase-like"/>
</dbReference>
<dbReference type="HAMAP" id="MF_01678">
    <property type="entry name" value="Salvage_MtnA"/>
    <property type="match status" value="1"/>
</dbReference>
<feature type="binding site" evidence="2">
    <location>
        <begin position="47"/>
        <end position="49"/>
    </location>
    <ligand>
        <name>substrate</name>
    </ligand>
</feature>
<comment type="function">
    <text evidence="2">Catalyzes the interconversion of methylthioribose-1-phosphate (MTR-1-P) into methylthioribulose-1-phosphate (MTRu-1-P).</text>
</comment>
<proteinExistence type="inferred from homology"/>
<sequence>MGLRRTIEWTEGGVSIIDQTKLPDELAIVNCEDTERMARAIETMEIRGAPAIGVAAAMGIALSAKGAFSGEEDLIKKLDSAASRMASTRPTARNLFWAIERMRGVWDRRRGSGALAISEAVIEEAKKIAEEDVKVCRRIGENGATLLEDGDCIMTYCNAGALACVEHGTALGVIRSACRAGKRIEVVVPETRPLLQGARLTAFELKSEGIPFKLITDGMVARLMQKGLVDKVVVGADRITRHGDVVNKVGTCGVAIIARRYGVPFYVAAPLSTVDLRADPEEIAIEERPPQEVTEIRGIRIAPAGVSALNPAFDVTPRDLVDGIITEAGVQRPPFDLTLFQAE</sequence>
<dbReference type="InterPro" id="IPR000649">
    <property type="entry name" value="IF-2B-related"/>
</dbReference>
<feature type="binding site" evidence="2">
    <location>
        <position position="89"/>
    </location>
    <ligand>
        <name>substrate</name>
    </ligand>
</feature>
<gene>
    <name evidence="3" type="primary">mtnA</name>
    <name evidence="3" type="ORF">ENS19_07025</name>
</gene>
<dbReference type="PANTHER" id="PTHR43475:SF1">
    <property type="entry name" value="METHYLTHIORIBOSE-1-PHOSPHATE ISOMERASE"/>
    <property type="match status" value="1"/>
</dbReference>
<dbReference type="GO" id="GO:0019509">
    <property type="term" value="P:L-methionine salvage from methylthioadenosine"/>
    <property type="evidence" value="ECO:0007669"/>
    <property type="project" value="UniProtKB-UniRule"/>
</dbReference>
<evidence type="ECO:0000256" key="1">
    <source>
        <dbReference type="ARBA" id="ARBA00023235"/>
    </source>
</evidence>
<dbReference type="AlphaFoldDB" id="A0A7C3FBB9"/>
<dbReference type="InterPro" id="IPR005251">
    <property type="entry name" value="IF-M1Pi"/>
</dbReference>
<dbReference type="EMBL" id="DSTX01000011">
    <property type="protein sequence ID" value="HFK21007.1"/>
    <property type="molecule type" value="Genomic_DNA"/>
</dbReference>
<dbReference type="InterPro" id="IPR011559">
    <property type="entry name" value="Initiation_fac_2B_a/b/d"/>
</dbReference>
<dbReference type="Pfam" id="PF01008">
    <property type="entry name" value="IF-2B"/>
    <property type="match status" value="1"/>
</dbReference>
<dbReference type="EC" id="5.3.1.23" evidence="2"/>
<protein>
    <recommendedName>
        <fullName evidence="2">Putative methylthioribose-1-phosphate isomerase</fullName>
        <shortName evidence="2">M1Pi</shortName>
        <shortName evidence="2">MTR-1-P isomerase</shortName>
        <ecNumber evidence="2">5.3.1.23</ecNumber>
    </recommendedName>
    <alternativeName>
        <fullName evidence="2">MTNA-like protein</fullName>
        <shortName evidence="2">aMTNA</shortName>
    </alternativeName>
    <alternativeName>
        <fullName evidence="2">S-methyl-5-thioribose-1-phosphate isomerase</fullName>
    </alternativeName>
</protein>
<keyword evidence="2" id="KW-0028">Amino-acid biosynthesis</keyword>
<comment type="similarity">
    <text evidence="2">Belongs to the EIF-2B alpha/beta/delta subunits family. MtnA subfamily.</text>
</comment>
<dbReference type="FunFam" id="1.20.120.420:FF:000003">
    <property type="entry name" value="Methylthioribose-1-phosphate isomerase"/>
    <property type="match status" value="1"/>
</dbReference>
<feature type="binding site" evidence="2">
    <location>
        <position position="196"/>
    </location>
    <ligand>
        <name>substrate</name>
    </ligand>
</feature>
<feature type="binding site" evidence="2">
    <location>
        <begin position="247"/>
        <end position="248"/>
    </location>
    <ligand>
        <name>substrate</name>
    </ligand>
</feature>
<name>A0A7C3FBB9_9CREN</name>
<dbReference type="PANTHER" id="PTHR43475">
    <property type="entry name" value="METHYLTHIORIBOSE-1-PHOSPHATE ISOMERASE"/>
    <property type="match status" value="1"/>
</dbReference>
<feature type="site" description="Transition state stabilizer" evidence="2">
    <location>
        <position position="157"/>
    </location>
</feature>
<organism evidence="3">
    <name type="scientific">Candidatus Methanomethylicus mesodigestus</name>
    <dbReference type="NCBI Taxonomy" id="1867258"/>
    <lineage>
        <taxon>Archaea</taxon>
        <taxon>Thermoproteota</taxon>
        <taxon>Methanosuratincolia</taxon>
        <taxon>Candidatus Methanomethylicales</taxon>
        <taxon>Candidatus Methanomethylicaceae</taxon>
        <taxon>Candidatus Methanomethylicus</taxon>
    </lineage>
</organism>
<evidence type="ECO:0000313" key="3">
    <source>
        <dbReference type="EMBL" id="HFK21007.1"/>
    </source>
</evidence>
<accession>A0A7C3FBB9</accession>
<reference evidence="3" key="1">
    <citation type="journal article" date="2020" name="mSystems">
        <title>Genome- and Community-Level Interaction Insights into Carbon Utilization and Element Cycling Functions of Hydrothermarchaeota in Hydrothermal Sediment.</title>
        <authorList>
            <person name="Zhou Z."/>
            <person name="Liu Y."/>
            <person name="Xu W."/>
            <person name="Pan J."/>
            <person name="Luo Z.H."/>
            <person name="Li M."/>
        </authorList>
    </citation>
    <scope>NUCLEOTIDE SEQUENCE [LARGE SCALE GENOMIC DNA]</scope>
    <source>
        <strain evidence="3">SpSt-468</strain>
    </source>
</reference>
<keyword evidence="2" id="KW-0486">Methionine biosynthesis</keyword>